<feature type="domain" description="SUI1" evidence="10">
    <location>
        <begin position="96"/>
        <end position="167"/>
    </location>
</feature>
<evidence type="ECO:0000256" key="6">
    <source>
        <dbReference type="ARBA" id="ARBA00022980"/>
    </source>
</evidence>
<keyword evidence="9" id="KW-0175">Coiled coil</keyword>
<gene>
    <name evidence="11" type="ORF">BN1211_2158</name>
</gene>
<dbReference type="GO" id="GO:0003729">
    <property type="term" value="F:mRNA binding"/>
    <property type="evidence" value="ECO:0007669"/>
    <property type="project" value="TreeGrafter"/>
</dbReference>
<feature type="coiled-coil region" evidence="9">
    <location>
        <begin position="63"/>
        <end position="95"/>
    </location>
</feature>
<evidence type="ECO:0000256" key="3">
    <source>
        <dbReference type="ARBA" id="ARBA00011742"/>
    </source>
</evidence>
<dbReference type="Pfam" id="PF21023">
    <property type="entry name" value="DENR_N"/>
    <property type="match status" value="1"/>
</dbReference>
<accession>A0A0H5C292</accession>
<comment type="subcellular location">
    <subcellularLocation>
        <location evidence="1 8">Cytoplasm</location>
    </subcellularLocation>
</comment>
<dbReference type="InterPro" id="IPR001950">
    <property type="entry name" value="SUI1"/>
</dbReference>
<keyword evidence="7 8" id="KW-0687">Ribonucleoprotein</keyword>
<evidence type="ECO:0000313" key="11">
    <source>
        <dbReference type="EMBL" id="CEP21933.1"/>
    </source>
</evidence>
<dbReference type="Gene3D" id="3.30.780.10">
    <property type="entry name" value="SUI1-like domain"/>
    <property type="match status" value="1"/>
</dbReference>
<dbReference type="NCBIfam" id="TIGR01159">
    <property type="entry name" value="DRP1"/>
    <property type="match status" value="1"/>
</dbReference>
<dbReference type="InterPro" id="IPR005873">
    <property type="entry name" value="DENR_eukaryotes"/>
</dbReference>
<dbReference type="InterPro" id="IPR050318">
    <property type="entry name" value="DENR/SUI1_TIF"/>
</dbReference>
<evidence type="ECO:0000256" key="1">
    <source>
        <dbReference type="ARBA" id="ARBA00004496"/>
    </source>
</evidence>
<dbReference type="GO" id="GO:0002188">
    <property type="term" value="P:translation reinitiation"/>
    <property type="evidence" value="ECO:0007669"/>
    <property type="project" value="TreeGrafter"/>
</dbReference>
<keyword evidence="5 8" id="KW-0963">Cytoplasm</keyword>
<name>A0A0H5C292_CYBJN</name>
<dbReference type="EMBL" id="CDQK01000002">
    <property type="protein sequence ID" value="CEP21933.1"/>
    <property type="molecule type" value="Genomic_DNA"/>
</dbReference>
<dbReference type="FunFam" id="3.30.780.10:FF:000013">
    <property type="entry name" value="Translation machinery-associated protein 22"/>
    <property type="match status" value="1"/>
</dbReference>
<protein>
    <recommendedName>
        <fullName evidence="4 8">Translation machinery-associated protein 22</fullName>
    </recommendedName>
</protein>
<reference evidence="12" key="1">
    <citation type="journal article" date="2015" name="J. Biotechnol.">
        <title>The structure of the Cyberlindnera jadinii genome and its relation to Candida utilis analyzed by the occurrence of single nucleotide polymorphisms.</title>
        <authorList>
            <person name="Rupp O."/>
            <person name="Brinkrolf K."/>
            <person name="Buerth C."/>
            <person name="Kunigo M."/>
            <person name="Schneider J."/>
            <person name="Jaenicke S."/>
            <person name="Goesmann A."/>
            <person name="Puehler A."/>
            <person name="Jaeger K.-E."/>
            <person name="Ernst J.F."/>
        </authorList>
    </citation>
    <scope>NUCLEOTIDE SEQUENCE [LARGE SCALE GENOMIC DNA]</scope>
    <source>
        <strain evidence="12">ATCC 18201 / CBS 1600 / BCRC 20928 / JCM 3617 / NBRC 0987 / NRRL Y-1542</strain>
    </source>
</reference>
<dbReference type="Pfam" id="PF01253">
    <property type="entry name" value="SUI1"/>
    <property type="match status" value="1"/>
</dbReference>
<dbReference type="GO" id="GO:0001731">
    <property type="term" value="P:formation of translation preinitiation complex"/>
    <property type="evidence" value="ECO:0007669"/>
    <property type="project" value="TreeGrafter"/>
</dbReference>
<dbReference type="InterPro" id="IPR048517">
    <property type="entry name" value="DENR_N"/>
</dbReference>
<comment type="domain">
    <text evidence="8">The SUI1 domain may be involved in RNA binding.</text>
</comment>
<dbReference type="GO" id="GO:0003743">
    <property type="term" value="F:translation initiation factor activity"/>
    <property type="evidence" value="ECO:0007669"/>
    <property type="project" value="InterPro"/>
</dbReference>
<evidence type="ECO:0000313" key="12">
    <source>
        <dbReference type="Proteomes" id="UP000038830"/>
    </source>
</evidence>
<dbReference type="PROSITE" id="PS50296">
    <property type="entry name" value="SUI1"/>
    <property type="match status" value="1"/>
</dbReference>
<evidence type="ECO:0000256" key="8">
    <source>
        <dbReference type="RuleBase" id="RU361273"/>
    </source>
</evidence>
<dbReference type="GO" id="GO:0005737">
    <property type="term" value="C:cytoplasm"/>
    <property type="evidence" value="ECO:0007669"/>
    <property type="project" value="UniProtKB-SubCell"/>
</dbReference>
<evidence type="ECO:0000256" key="4">
    <source>
        <dbReference type="ARBA" id="ARBA00020058"/>
    </source>
</evidence>
<evidence type="ECO:0000256" key="2">
    <source>
        <dbReference type="ARBA" id="ARBA00007514"/>
    </source>
</evidence>
<dbReference type="Proteomes" id="UP000038830">
    <property type="component" value="Unassembled WGS sequence"/>
</dbReference>
<evidence type="ECO:0000259" key="10">
    <source>
        <dbReference type="PROSITE" id="PS50296"/>
    </source>
</evidence>
<evidence type="ECO:0000256" key="9">
    <source>
        <dbReference type="SAM" id="Coils"/>
    </source>
</evidence>
<keyword evidence="6 8" id="KW-0689">Ribosomal protein</keyword>
<dbReference type="GO" id="GO:0005840">
    <property type="term" value="C:ribosome"/>
    <property type="evidence" value="ECO:0007669"/>
    <property type="project" value="UniProtKB-KW"/>
</dbReference>
<evidence type="ECO:0000256" key="5">
    <source>
        <dbReference type="ARBA" id="ARBA00022490"/>
    </source>
</evidence>
<proteinExistence type="inferred from homology"/>
<dbReference type="InterPro" id="IPR036877">
    <property type="entry name" value="SUI1_dom_sf"/>
</dbReference>
<dbReference type="PANTHER" id="PTHR12789:SF0">
    <property type="entry name" value="DENSITY-REGULATED PROTEIN"/>
    <property type="match status" value="1"/>
</dbReference>
<organism evidence="11 12">
    <name type="scientific">Cyberlindnera jadinii (strain ATCC 18201 / CBS 1600 / BCRC 20928 / JCM 3617 / NBRC 0987 / NRRL Y-1542)</name>
    <name type="common">Torula yeast</name>
    <name type="synonym">Candida utilis</name>
    <dbReference type="NCBI Taxonomy" id="983966"/>
    <lineage>
        <taxon>Eukaryota</taxon>
        <taxon>Fungi</taxon>
        <taxon>Dikarya</taxon>
        <taxon>Ascomycota</taxon>
        <taxon>Saccharomycotina</taxon>
        <taxon>Saccharomycetes</taxon>
        <taxon>Phaffomycetales</taxon>
        <taxon>Phaffomycetaceae</taxon>
        <taxon>Cyberlindnera</taxon>
    </lineage>
</organism>
<sequence>MAEVEIKPKDVLYCGVCSFPPEYCEFGGSFKKCKLWLEEEDPELFNQLYSEEALANATSTLSVEKQEKIEKDLQKKQAKEEAKQERELKKKLESKVTLKRIERTKRKHAIAISGLEVFDIDMKKLAKTFASKFATGCSVTKGADKKEEIVVQGDVGDQVEAYITSLLKEKGLNDIKVEQVEEKKKKKKDPEATAA</sequence>
<dbReference type="AlphaFoldDB" id="A0A0H5C292"/>
<dbReference type="GO" id="GO:1990904">
    <property type="term" value="C:ribonucleoprotein complex"/>
    <property type="evidence" value="ECO:0007669"/>
    <property type="project" value="UniProtKB-KW"/>
</dbReference>
<comment type="similarity">
    <text evidence="2 8">Belongs to the DENR family.</text>
</comment>
<dbReference type="PANTHER" id="PTHR12789">
    <property type="entry name" value="DENSITY-REGULATED PROTEIN HOMOLOG"/>
    <property type="match status" value="1"/>
</dbReference>
<dbReference type="CDD" id="cd11607">
    <property type="entry name" value="DENR_C"/>
    <property type="match status" value="1"/>
</dbReference>
<evidence type="ECO:0000256" key="7">
    <source>
        <dbReference type="ARBA" id="ARBA00023274"/>
    </source>
</evidence>
<dbReference type="SUPFAM" id="SSF55159">
    <property type="entry name" value="eIF1-like"/>
    <property type="match status" value="1"/>
</dbReference>
<comment type="subunit">
    <text evidence="3 8">Interacts with the 40S ribosomal subunit.</text>
</comment>
<dbReference type="InterPro" id="IPR046447">
    <property type="entry name" value="DENR_C"/>
</dbReference>